<dbReference type="InterPro" id="IPR019482">
    <property type="entry name" value="IL-12_beta_cen-dom"/>
</dbReference>
<dbReference type="Gene3D" id="2.60.40.10">
    <property type="entry name" value="Immunoglobulins"/>
    <property type="match status" value="2"/>
</dbReference>
<keyword evidence="7" id="KW-1185">Reference proteome</keyword>
<dbReference type="InterPro" id="IPR013783">
    <property type="entry name" value="Ig-like_fold"/>
</dbReference>
<keyword evidence="2" id="KW-1015">Disulfide bond</keyword>
<evidence type="ECO:0000313" key="6">
    <source>
        <dbReference type="EMBL" id="KAG2455245.1"/>
    </source>
</evidence>
<organism evidence="6 7">
    <name type="scientific">Polypterus senegalus</name>
    <name type="common">Senegal bichir</name>
    <dbReference type="NCBI Taxonomy" id="55291"/>
    <lineage>
        <taxon>Eukaryota</taxon>
        <taxon>Metazoa</taxon>
        <taxon>Chordata</taxon>
        <taxon>Craniata</taxon>
        <taxon>Vertebrata</taxon>
        <taxon>Euteleostomi</taxon>
        <taxon>Actinopterygii</taxon>
        <taxon>Polypteriformes</taxon>
        <taxon>Polypteridae</taxon>
        <taxon>Polypterus</taxon>
    </lineage>
</organism>
<feature type="non-terminal residue" evidence="6">
    <location>
        <position position="287"/>
    </location>
</feature>
<dbReference type="InterPro" id="IPR036116">
    <property type="entry name" value="FN3_sf"/>
</dbReference>
<protein>
    <submittedName>
        <fullName evidence="6">IL12B protein</fullName>
    </submittedName>
</protein>
<feature type="non-terminal residue" evidence="6">
    <location>
        <position position="1"/>
    </location>
</feature>
<feature type="region of interest" description="Disordered" evidence="4">
    <location>
        <begin position="1"/>
        <end position="23"/>
    </location>
</feature>
<keyword evidence="1" id="KW-0732">Signal</keyword>
<dbReference type="SUPFAM" id="SSF49265">
    <property type="entry name" value="Fibronectin type III"/>
    <property type="match status" value="1"/>
</dbReference>
<dbReference type="Proteomes" id="UP000886611">
    <property type="component" value="Unassembled WGS sequence"/>
</dbReference>
<evidence type="ECO:0000256" key="3">
    <source>
        <dbReference type="ARBA" id="ARBA00023180"/>
    </source>
</evidence>
<reference evidence="6 7" key="1">
    <citation type="journal article" date="2021" name="Cell">
        <title>Tracing the genetic footprints of vertebrate landing in non-teleost ray-finned fishes.</title>
        <authorList>
            <person name="Bi X."/>
            <person name="Wang K."/>
            <person name="Yang L."/>
            <person name="Pan H."/>
            <person name="Jiang H."/>
            <person name="Wei Q."/>
            <person name="Fang M."/>
            <person name="Yu H."/>
            <person name="Zhu C."/>
            <person name="Cai Y."/>
            <person name="He Y."/>
            <person name="Gan X."/>
            <person name="Zeng H."/>
            <person name="Yu D."/>
            <person name="Zhu Y."/>
            <person name="Jiang H."/>
            <person name="Qiu Q."/>
            <person name="Yang H."/>
            <person name="Zhang Y.E."/>
            <person name="Wang W."/>
            <person name="Zhu M."/>
            <person name="He S."/>
            <person name="Zhang G."/>
        </authorList>
    </citation>
    <scope>NUCLEOTIDE SEQUENCE [LARGE SCALE GENOMIC DNA]</scope>
    <source>
        <strain evidence="6">Bchr_013</strain>
    </source>
</reference>
<name>A0A8X7WT76_POLSE</name>
<sequence>MYLRGSNSQQKFPLVAKQKAKPHHQKPDFAVIIEAEDSLQSVHPAIKRPAQKIPTNSVVVELDSMSSKVTNVSLHCGEAFKDLEVYWEKKNLRRGTGVQLNIKVEDFLHGGNYTCHRKDNKEVLNYTMVLIHKTRDSQGDYPKTILQKLSEKNYIKCESNSHCGKFECSWNFDVNSRGVEIVASAHRSSGSSMDGSIQCTIGTKEKNKALCEELRFCPYREESDQVTFVMHIIHGTQLEEYVEKFFLSDIVFTKVFTLKLEGSVTKFYQEKAHPVDLQFRHRYPIWY</sequence>
<evidence type="ECO:0000256" key="1">
    <source>
        <dbReference type="ARBA" id="ARBA00022729"/>
    </source>
</evidence>
<evidence type="ECO:0000259" key="5">
    <source>
        <dbReference type="Pfam" id="PF10420"/>
    </source>
</evidence>
<gene>
    <name evidence="6" type="primary">Il12b</name>
    <name evidence="6" type="ORF">GTO96_0007155</name>
</gene>
<evidence type="ECO:0000256" key="2">
    <source>
        <dbReference type="ARBA" id="ARBA00023157"/>
    </source>
</evidence>
<dbReference type="PANTHER" id="PTHR48485">
    <property type="entry name" value="INTERLEUKIN-12 SUBUNIT BETA-RELATED"/>
    <property type="match status" value="1"/>
</dbReference>
<evidence type="ECO:0000256" key="4">
    <source>
        <dbReference type="SAM" id="MobiDB-lite"/>
    </source>
</evidence>
<dbReference type="PANTHER" id="PTHR48485:SF4">
    <property type="entry name" value="INTERLEUKIN-12 SUBUNIT BETA"/>
    <property type="match status" value="1"/>
</dbReference>
<evidence type="ECO:0000313" key="7">
    <source>
        <dbReference type="Proteomes" id="UP000886611"/>
    </source>
</evidence>
<accession>A0A8X7WT76</accession>
<dbReference type="AlphaFoldDB" id="A0A8X7WT76"/>
<feature type="domain" description="Interleukin-12 beta central" evidence="5">
    <location>
        <begin position="152"/>
        <end position="234"/>
    </location>
</feature>
<dbReference type="Pfam" id="PF10420">
    <property type="entry name" value="IL12p40_C"/>
    <property type="match status" value="1"/>
</dbReference>
<keyword evidence="3" id="KW-0325">Glycoprotein</keyword>
<dbReference type="EMBL" id="JAATIS010009265">
    <property type="protein sequence ID" value="KAG2455245.1"/>
    <property type="molecule type" value="Genomic_DNA"/>
</dbReference>
<dbReference type="InterPro" id="IPR050676">
    <property type="entry name" value="IL-12"/>
</dbReference>
<feature type="compositionally biased region" description="Polar residues" evidence="4">
    <location>
        <begin position="1"/>
        <end position="11"/>
    </location>
</feature>
<comment type="caution">
    <text evidence="6">The sequence shown here is derived from an EMBL/GenBank/DDBJ whole genome shotgun (WGS) entry which is preliminary data.</text>
</comment>
<proteinExistence type="predicted"/>